<dbReference type="SUPFAM" id="SSF56059">
    <property type="entry name" value="Glutathione synthetase ATP-binding domain-like"/>
    <property type="match status" value="1"/>
</dbReference>
<name>A0AA35X731_GEOBA</name>
<dbReference type="NCBIfam" id="NF006367">
    <property type="entry name" value="PRK08591.1"/>
    <property type="match status" value="1"/>
</dbReference>
<dbReference type="GO" id="GO:0005524">
    <property type="term" value="F:ATP binding"/>
    <property type="evidence" value="ECO:0007669"/>
    <property type="project" value="UniProtKB-UniRule"/>
</dbReference>
<dbReference type="InterPro" id="IPR011761">
    <property type="entry name" value="ATP-grasp"/>
</dbReference>
<dbReference type="FunFam" id="3.30.1490.20:FF:000003">
    <property type="entry name" value="acetyl-CoA carboxylase isoform X1"/>
    <property type="match status" value="1"/>
</dbReference>
<proteinExistence type="predicted"/>
<dbReference type="InterPro" id="IPR051602">
    <property type="entry name" value="ACC_Biotin_Carboxylase"/>
</dbReference>
<dbReference type="Pfam" id="PF00289">
    <property type="entry name" value="Biotin_carb_N"/>
    <property type="match status" value="1"/>
</dbReference>
<keyword evidence="4 8" id="KW-0547">Nucleotide-binding</keyword>
<evidence type="ECO:0000256" key="7">
    <source>
        <dbReference type="ARBA" id="ARBA00023267"/>
    </source>
</evidence>
<keyword evidence="6" id="KW-0460">Magnesium</keyword>
<dbReference type="Pfam" id="PF02785">
    <property type="entry name" value="Biotin_carb_C"/>
    <property type="match status" value="1"/>
</dbReference>
<comment type="function">
    <text evidence="9">This protein is a component of the acetyl coenzyme A carboxylase complex; first, biotin carboxylase catalyzes the carboxylation of the carrier protein and then the transcarboxylase transfers the carboxyl group to form malonyl-CoA.</text>
</comment>
<keyword evidence="9" id="KW-0444">Lipid biosynthesis</keyword>
<dbReference type="GO" id="GO:0004075">
    <property type="term" value="F:biotin carboxylase activity"/>
    <property type="evidence" value="ECO:0007669"/>
    <property type="project" value="UniProtKB-EC"/>
</dbReference>
<dbReference type="SUPFAM" id="SSF51246">
    <property type="entry name" value="Rudiment single hybrid motif"/>
    <property type="match status" value="1"/>
</dbReference>
<evidence type="ECO:0000256" key="3">
    <source>
        <dbReference type="ARBA" id="ARBA00022723"/>
    </source>
</evidence>
<evidence type="ECO:0000256" key="10">
    <source>
        <dbReference type="SAM" id="MobiDB-lite"/>
    </source>
</evidence>
<feature type="region of interest" description="Disordered" evidence="10">
    <location>
        <begin position="443"/>
        <end position="469"/>
    </location>
</feature>
<dbReference type="GO" id="GO:0046872">
    <property type="term" value="F:metal ion binding"/>
    <property type="evidence" value="ECO:0007669"/>
    <property type="project" value="UniProtKB-KW"/>
</dbReference>
<keyword evidence="7 9" id="KW-0092">Biotin</keyword>
<dbReference type="NCBIfam" id="TIGR00514">
    <property type="entry name" value="accC"/>
    <property type="match status" value="1"/>
</dbReference>
<feature type="domain" description="ATP-grasp" evidence="11">
    <location>
        <begin position="121"/>
        <end position="318"/>
    </location>
</feature>
<dbReference type="EMBL" id="CASHTH010003117">
    <property type="protein sequence ID" value="CAI8040585.1"/>
    <property type="molecule type" value="Genomic_DNA"/>
</dbReference>
<dbReference type="SUPFAM" id="SSF52440">
    <property type="entry name" value="PreATP-grasp domain"/>
    <property type="match status" value="1"/>
</dbReference>
<evidence type="ECO:0000259" key="12">
    <source>
        <dbReference type="PROSITE" id="PS50979"/>
    </source>
</evidence>
<comment type="pathway">
    <text evidence="9">Lipid metabolism; malonyl-CoA biosynthesis; malonyl-CoA from acetyl-CoA: step 1/1.</text>
</comment>
<keyword evidence="5 8" id="KW-0067">ATP-binding</keyword>
<evidence type="ECO:0000313" key="14">
    <source>
        <dbReference type="Proteomes" id="UP001174909"/>
    </source>
</evidence>
<dbReference type="InterPro" id="IPR005481">
    <property type="entry name" value="BC-like_N"/>
</dbReference>
<evidence type="ECO:0000256" key="1">
    <source>
        <dbReference type="ARBA" id="ARBA00001953"/>
    </source>
</evidence>
<dbReference type="PROSITE" id="PS50979">
    <property type="entry name" value="BC"/>
    <property type="match status" value="1"/>
</dbReference>
<comment type="caution">
    <text evidence="13">The sequence shown here is derived from an EMBL/GenBank/DDBJ whole genome shotgun (WGS) entry which is preliminary data.</text>
</comment>
<evidence type="ECO:0000256" key="4">
    <source>
        <dbReference type="ARBA" id="ARBA00022741"/>
    </source>
</evidence>
<evidence type="ECO:0000259" key="11">
    <source>
        <dbReference type="PROSITE" id="PS50975"/>
    </source>
</evidence>
<keyword evidence="14" id="KW-1185">Reference proteome</keyword>
<sequence length="485" mass="52500">MAVSRLLVANRGEIAVRIIRACQSLGIESVAVVSEADRDSMPARLANRTVCIGPPRSAESYLKVDALVATALGTGCDALHPGYGFLAEKSELAEACAKHGITFVGPRADSIRQMGNKLLARATVAAFGVPLVPGSDNVRDSEDAAEVAREIGYPVLLKAAAGGGGKGIKIVREDGELQTAFGTAAAEARAAFGDPTLYMERYVPNARHIEVQVIGDRFGNVVHVGERDCSLQRRYQKVVEEAPAACIPVELRERIREAGHKVAREIKYENAGTVEFIYDEDRQDFFFLEMNTRIQVEHPVTEMITGLDLVQEQIRVAGGERLSFSQEDVRFNGHAIECRVTAEAPWQGFRPCPGTLTEWSPPHGPGIRVDTQCFPGYRVPPFYDSLLAKLIVHADDREQAVARMKQALSQFSAAGIDTTIPFLAAVMDEPDYVSGRVSTRWLEGDRRDGGPPRVTVGHAPPEACPSSRIVAEVGATAGRPYGAAP</sequence>
<dbReference type="EC" id="6.3.4.14" evidence="9"/>
<feature type="domain" description="Biotin carboxylation" evidence="12">
    <location>
        <begin position="2"/>
        <end position="447"/>
    </location>
</feature>
<accession>A0AA35X731</accession>
<gene>
    <name evidence="13" type="ORF">GBAR_LOCUS22608</name>
</gene>
<protein>
    <recommendedName>
        <fullName evidence="9">Biotin carboxylase</fullName>
        <ecNumber evidence="9">6.3.4.14</ecNumber>
    </recommendedName>
    <alternativeName>
        <fullName evidence="9">Acetyl-coenzyme A carboxylase biotin carboxylase subunit A</fullName>
    </alternativeName>
</protein>
<dbReference type="Proteomes" id="UP001174909">
    <property type="component" value="Unassembled WGS sequence"/>
</dbReference>
<organism evidence="13 14">
    <name type="scientific">Geodia barretti</name>
    <name type="common">Barrett's horny sponge</name>
    <dbReference type="NCBI Taxonomy" id="519541"/>
    <lineage>
        <taxon>Eukaryota</taxon>
        <taxon>Metazoa</taxon>
        <taxon>Porifera</taxon>
        <taxon>Demospongiae</taxon>
        <taxon>Heteroscleromorpha</taxon>
        <taxon>Tetractinellida</taxon>
        <taxon>Astrophorina</taxon>
        <taxon>Geodiidae</taxon>
        <taxon>Geodia</taxon>
    </lineage>
</organism>
<keyword evidence="2 9" id="KW-0436">Ligase</keyword>
<dbReference type="PROSITE" id="PS00866">
    <property type="entry name" value="CPSASE_1"/>
    <property type="match status" value="1"/>
</dbReference>
<evidence type="ECO:0000313" key="13">
    <source>
        <dbReference type="EMBL" id="CAI8040585.1"/>
    </source>
</evidence>
<keyword evidence="3" id="KW-0479">Metal-binding</keyword>
<keyword evidence="9" id="KW-0276">Fatty acid metabolism</keyword>
<dbReference type="Gene3D" id="3.30.470.20">
    <property type="entry name" value="ATP-grasp fold, B domain"/>
    <property type="match status" value="1"/>
</dbReference>
<evidence type="ECO:0000256" key="6">
    <source>
        <dbReference type="ARBA" id="ARBA00022842"/>
    </source>
</evidence>
<dbReference type="InterPro" id="IPR005482">
    <property type="entry name" value="Biotin_COase_C"/>
</dbReference>
<dbReference type="InterPro" id="IPR011764">
    <property type="entry name" value="Biotin_carboxylation_dom"/>
</dbReference>
<dbReference type="PROSITE" id="PS00867">
    <property type="entry name" value="CPSASE_2"/>
    <property type="match status" value="1"/>
</dbReference>
<keyword evidence="9" id="KW-0443">Lipid metabolism</keyword>
<evidence type="ECO:0000256" key="8">
    <source>
        <dbReference type="PROSITE-ProRule" id="PRU00409"/>
    </source>
</evidence>
<dbReference type="InterPro" id="IPR016185">
    <property type="entry name" value="PreATP-grasp_dom_sf"/>
</dbReference>
<comment type="subunit">
    <text evidence="9">Acetyl-CoA carboxylase is a heterohexamer of biotin carboxyl carrier protein, biotin carboxylase and the two subunits of carboxyl transferase in a 2:2 complex.</text>
</comment>
<keyword evidence="9" id="KW-0275">Fatty acid biosynthesis</keyword>
<reference evidence="13" key="1">
    <citation type="submission" date="2023-03" db="EMBL/GenBank/DDBJ databases">
        <authorList>
            <person name="Steffen K."/>
            <person name="Cardenas P."/>
        </authorList>
    </citation>
    <scope>NUCLEOTIDE SEQUENCE</scope>
</reference>
<dbReference type="InterPro" id="IPR005479">
    <property type="entry name" value="CPAse_ATP-bd"/>
</dbReference>
<dbReference type="InterPro" id="IPR011054">
    <property type="entry name" value="Rudment_hybrid_motif"/>
</dbReference>
<evidence type="ECO:0000256" key="5">
    <source>
        <dbReference type="ARBA" id="ARBA00022840"/>
    </source>
</evidence>
<dbReference type="SMART" id="SM00878">
    <property type="entry name" value="Biotin_carb_C"/>
    <property type="match status" value="1"/>
</dbReference>
<comment type="catalytic activity">
    <reaction evidence="9">
        <text>N(6)-biotinyl-L-lysyl-[protein] + hydrogencarbonate + ATP = N(6)-carboxybiotinyl-L-lysyl-[protein] + ADP + phosphate + H(+)</text>
        <dbReference type="Rhea" id="RHEA:13501"/>
        <dbReference type="Rhea" id="RHEA-COMP:10505"/>
        <dbReference type="Rhea" id="RHEA-COMP:10506"/>
        <dbReference type="ChEBI" id="CHEBI:15378"/>
        <dbReference type="ChEBI" id="CHEBI:17544"/>
        <dbReference type="ChEBI" id="CHEBI:30616"/>
        <dbReference type="ChEBI" id="CHEBI:43474"/>
        <dbReference type="ChEBI" id="CHEBI:83144"/>
        <dbReference type="ChEBI" id="CHEBI:83145"/>
        <dbReference type="ChEBI" id="CHEBI:456216"/>
        <dbReference type="EC" id="6.3.4.14"/>
    </reaction>
</comment>
<dbReference type="PROSITE" id="PS50975">
    <property type="entry name" value="ATP_GRASP"/>
    <property type="match status" value="1"/>
</dbReference>
<evidence type="ECO:0000256" key="2">
    <source>
        <dbReference type="ARBA" id="ARBA00022598"/>
    </source>
</evidence>
<dbReference type="PANTHER" id="PTHR48095">
    <property type="entry name" value="PYRUVATE CARBOXYLASE SUBUNIT A"/>
    <property type="match status" value="1"/>
</dbReference>
<dbReference type="Pfam" id="PF02786">
    <property type="entry name" value="CPSase_L_D2"/>
    <property type="match status" value="1"/>
</dbReference>
<dbReference type="PANTHER" id="PTHR48095:SF2">
    <property type="entry name" value="BIOTIN CARBOXYLASE, CHLOROPLASTIC"/>
    <property type="match status" value="1"/>
</dbReference>
<evidence type="ECO:0000256" key="9">
    <source>
        <dbReference type="RuleBase" id="RU365063"/>
    </source>
</evidence>
<dbReference type="AlphaFoldDB" id="A0AA35X731"/>
<comment type="cofactor">
    <cofactor evidence="1">
        <name>biotin</name>
        <dbReference type="ChEBI" id="CHEBI:57586"/>
    </cofactor>
</comment>
<dbReference type="InterPro" id="IPR004549">
    <property type="entry name" value="Acetyl_CoA_COase_biotin_COase"/>
</dbReference>
<dbReference type="GO" id="GO:0006633">
    <property type="term" value="P:fatty acid biosynthetic process"/>
    <property type="evidence" value="ECO:0007669"/>
    <property type="project" value="UniProtKB-KW"/>
</dbReference>